<proteinExistence type="predicted"/>
<dbReference type="InParanoid" id="A0A5K4F5T5"/>
<feature type="compositionally biased region" description="Basic and acidic residues" evidence="1">
    <location>
        <begin position="1485"/>
        <end position="1495"/>
    </location>
</feature>
<feature type="domain" description="PDZ" evidence="2">
    <location>
        <begin position="271"/>
        <end position="341"/>
    </location>
</feature>
<feature type="domain" description="PDZ" evidence="2">
    <location>
        <begin position="1095"/>
        <end position="1180"/>
    </location>
</feature>
<feature type="domain" description="PDZ" evidence="2">
    <location>
        <begin position="1366"/>
        <end position="1439"/>
    </location>
</feature>
<dbReference type="Pfam" id="PF00595">
    <property type="entry name" value="PDZ"/>
    <property type="match status" value="7"/>
</dbReference>
<dbReference type="PANTHER" id="PTHR19964">
    <property type="entry name" value="MULTIPLE PDZ DOMAIN PROTEIN"/>
    <property type="match status" value="1"/>
</dbReference>
<dbReference type="WBParaSite" id="Smp_305870.2">
    <property type="protein sequence ID" value="Smp_305870.2"/>
    <property type="gene ID" value="Smp_305870"/>
</dbReference>
<feature type="domain" description="PDZ" evidence="2">
    <location>
        <begin position="101"/>
        <end position="163"/>
    </location>
</feature>
<organism evidence="3">
    <name type="scientific">Schistosoma mansoni</name>
    <name type="common">Blood fluke</name>
    <dbReference type="NCBI Taxonomy" id="6183"/>
    <lineage>
        <taxon>Eukaryota</taxon>
        <taxon>Metazoa</taxon>
        <taxon>Spiralia</taxon>
        <taxon>Lophotrochozoa</taxon>
        <taxon>Platyhelminthes</taxon>
        <taxon>Trematoda</taxon>
        <taxon>Digenea</taxon>
        <taxon>Strigeidida</taxon>
        <taxon>Schistosomatoidea</taxon>
        <taxon>Schistosomatidae</taxon>
        <taxon>Schistosoma</taxon>
    </lineage>
</organism>
<dbReference type="InterPro" id="IPR036034">
    <property type="entry name" value="PDZ_sf"/>
</dbReference>
<dbReference type="PANTHER" id="PTHR19964:SF92">
    <property type="entry name" value="PATJ HOMOLOG"/>
    <property type="match status" value="1"/>
</dbReference>
<name>A0A5K4F5T5_SCHMA</name>
<dbReference type="PROSITE" id="PS50106">
    <property type="entry name" value="PDZ"/>
    <property type="match status" value="8"/>
</dbReference>
<reference evidence="3" key="1">
    <citation type="submission" date="2019-11" db="UniProtKB">
        <authorList>
            <consortium name="WormBaseParasite"/>
        </authorList>
    </citation>
    <scope>IDENTIFICATION</scope>
    <source>
        <strain evidence="3">Puerto Rican</strain>
    </source>
</reference>
<feature type="region of interest" description="Disordered" evidence="1">
    <location>
        <begin position="1479"/>
        <end position="1502"/>
    </location>
</feature>
<dbReference type="InterPro" id="IPR051342">
    <property type="entry name" value="PDZ_scaffold"/>
</dbReference>
<dbReference type="Gene3D" id="2.30.42.10">
    <property type="match status" value="9"/>
</dbReference>
<evidence type="ECO:0000313" key="3">
    <source>
        <dbReference type="WBParaSite" id="Smp_305870.2"/>
    </source>
</evidence>
<dbReference type="InterPro" id="IPR001478">
    <property type="entry name" value="PDZ"/>
</dbReference>
<dbReference type="SUPFAM" id="SSF50156">
    <property type="entry name" value="PDZ domain-like"/>
    <property type="match status" value="8"/>
</dbReference>
<dbReference type="CDD" id="cd00136">
    <property type="entry name" value="PDZ_canonical"/>
    <property type="match status" value="3"/>
</dbReference>
<sequence length="2017" mass="227514">MDFEIVRSSVLKLVQESKSKGNFSLNRLAEHVYSMLQSELLVRCYDIANIVNRPSILDELDSFIPYANISEVQTGLPPFSMDQLKKRISGLNLPYGTGIFTIQLPDYQPRFGYRRSGIVLRQAVIKGEVENLFVSGVEHGSPASNAMDLQMGDRIYSISGYPLDWHTLEQLRYKLIELDGLAPNSNIYDLANYLLNRPYQNTGISHDHNYNKNSSVFEIPSEQTNLTNFKPPVLVIFRYPKSNSLWSNQISNDETKELQVIENNSSFSCYETVLENEGNNNGLGLQIGSNQENTGIYIVSIFKNSQAERDGVLREGDRVTEVNYQNLEGLDTKQALKKVKSICRNTKYVQIKCSRNIQTNNNNSDLISSCNDKKKQFDDSNIPDPILNNEDINDIDNEKKSVLTRTSTPTMNNSETSIYDSQDDSVLFYNCKFNKPDDERMNKMDSNDKSLLEKWLDVFNPDVELLLVYYDIKNSNCGLGIGFGDTVGDEEIFGENQHHHYITEINPEGPIGKEGTLSIGDDLLEINNVVIVNKDHLEISSIFPTIPSEGYLICARYPNESSLIDVKEENENDESALANVVPFIRTPSDDEIPNVDFSGQISDDNLLSETNSGIKNNKNLAPLNNEEGIDQRSGSDIDESQYPVRLLTVTESVLQNQSSNSGFRTEDIQTDKMITEDIQPEIDKNNLIMSDQKSIESTVISSPQRLPMAVKLVKSMEKLPLHTTSPKVSSLISENNNSNHNDLIQSNEIINQNDDNDVLTVKVLKKAGEILGLELELESGDERGIKLAHITPGSPVDRLKYWNQYKSMDCIQSDSDYSKLSENYCINGDHLRIPTAGDRILSVSDYSFQNMSAFTALRLLRKLISYSGFIKTVKEYLINESNSIYSSMDTSYENEKLILKNELSNVKQKVDQFNKFAYNQMVKSHSSIPIIKLNNNEFPWINERIYLRPMNKIFNHWNSNEQLNSKSIGLPNITNLSNINNQHNHEGVIDSNYDSLSVKGIFKHIDHKSNKLKSNLPTDKQSKYHETKREQSFTISNHQNGSVKYSSQIEHNQLLINKKVGNQKEDNNNNNNRTANEFINNKIVRNCNLLYEQFTINIYRNSNENLGFSVSHLTSLFNETSDYYIVISDIRLPNKNSHLQIGDCILSVNGINLINMDLMKSVKLLKSTPSPIQLKIQRLNKINLSTDINCEEDCLSVDTDTDEEAEIMTKIIDMAQNYASAKRTEIKEQLEMKDNQNINQCESELIITNNNNTTNDIIIKSEIQNQSVKLLRQKVIKWLNIHQLFIQSKNYRLKYIDKDHYKCSEIISETINKIMEEDDHMISDEDDETVNIDEKMWKDERASKYLLNKYSELPGEIITFELPLSSLTVEASHHKNVNLGLKLAGSRDLNQMSVFVCGIQPGSIIERDGHIEVGDQLLELNNQVLYGLSHLNAAPLIRSIYMEVIGRSSNIFRRSKCNALRFVIQRHSSNTNLMAALATNQHADSSSDRSSRHPSVDTTTSALTSPVKNINKAKQSIEFMNLAFGSSHGPLTQQIYSTTLYRGSKGFGFAIMERSATNEEGIYIKQIVEGGPADKDGILCPGDQLIKINKKDVTHASYDTVVDWIRSAKHVLHVQVTRWGFNTQASAETKPSTKRFSDPSVLNTFTSVLLGKDNEIKNFLSPVDTCRELINTKTLNVLSSIESGASWLVPRQIVSRYRRASFPNIGYKREHIPTTVLQPLPNYSTTSINLQGDTNFDKISILINDEPEIEATIRPIKPGSETEISIAINNSCGLGIGCIGGCETALNIPVIHEIYPNGAAAKDGRLRPGDRISKVNRISLAGVPFLEAMNKLQMAYISKSSMIKLDSDDENENISLLNQEQSYLNLTIFRPTEQSQKWYDQELIIELLKKSGKGLGICIADRCVHLKPDENLSENENTLKVQDNSYVNTSEMQTSYGVIITEIIKGSIAATDGRLMANDQILEVNGKDTSTLTSEIVGALLKAAPYKVVLKVGRLKNQIAIPNSAAFLFNDPYQVRR</sequence>
<feature type="domain" description="PDZ" evidence="2">
    <location>
        <begin position="1763"/>
        <end position="1833"/>
    </location>
</feature>
<dbReference type="STRING" id="6183.A0A5K4F5T5"/>
<protein>
    <recommendedName>
        <fullName evidence="2">PDZ domain-containing protein</fullName>
    </recommendedName>
</protein>
<dbReference type="SMART" id="SM00228">
    <property type="entry name" value="PDZ"/>
    <property type="match status" value="8"/>
</dbReference>
<evidence type="ECO:0000259" key="2">
    <source>
        <dbReference type="PROSITE" id="PS50106"/>
    </source>
</evidence>
<evidence type="ECO:0000256" key="1">
    <source>
        <dbReference type="SAM" id="MobiDB-lite"/>
    </source>
</evidence>
<accession>A0A5K4F5T5</accession>
<feature type="domain" description="PDZ" evidence="2">
    <location>
        <begin position="469"/>
        <end position="558"/>
    </location>
</feature>
<feature type="domain" description="PDZ" evidence="2">
    <location>
        <begin position="1537"/>
        <end position="1620"/>
    </location>
</feature>
<feature type="domain" description="PDZ" evidence="2">
    <location>
        <begin position="1884"/>
        <end position="1996"/>
    </location>
</feature>